<dbReference type="InterPro" id="IPR045592">
    <property type="entry name" value="DUF6461"/>
</dbReference>
<comment type="caution">
    <text evidence="1">The sequence shown here is derived from an EMBL/GenBank/DDBJ whole genome shotgun (WGS) entry which is preliminary data.</text>
</comment>
<dbReference type="Pfam" id="PF20062">
    <property type="entry name" value="DUF6461"/>
    <property type="match status" value="1"/>
</dbReference>
<reference evidence="1 2" key="1">
    <citation type="submission" date="2015-02" db="EMBL/GenBank/DDBJ databases">
        <authorList>
            <person name="Ju K.-S."/>
            <person name="Doroghazi J.R."/>
            <person name="Metcalf W."/>
        </authorList>
    </citation>
    <scope>NUCLEOTIDE SEQUENCE [LARGE SCALE GENOMIC DNA]</scope>
    <source>
        <strain evidence="1 2">NRRL B-16140</strain>
    </source>
</reference>
<dbReference type="RefSeq" id="WP_045310301.1">
    <property type="nucleotide sequence ID" value="NZ_JYJG01000027.1"/>
</dbReference>
<accession>A0A0F0HDS3</accession>
<gene>
    <name evidence="1" type="ORF">UK23_05715</name>
</gene>
<evidence type="ECO:0000313" key="1">
    <source>
        <dbReference type="EMBL" id="KJK51803.1"/>
    </source>
</evidence>
<dbReference type="Proteomes" id="UP000033393">
    <property type="component" value="Unassembled WGS sequence"/>
</dbReference>
<dbReference type="EMBL" id="JYJG01000027">
    <property type="protein sequence ID" value="KJK51803.1"/>
    <property type="molecule type" value="Genomic_DNA"/>
</dbReference>
<organism evidence="1 2">
    <name type="scientific">Lentzea aerocolonigenes</name>
    <name type="common">Lechevalieria aerocolonigenes</name>
    <name type="synonym">Saccharothrix aerocolonigenes</name>
    <dbReference type="NCBI Taxonomy" id="68170"/>
    <lineage>
        <taxon>Bacteria</taxon>
        <taxon>Bacillati</taxon>
        <taxon>Actinomycetota</taxon>
        <taxon>Actinomycetes</taxon>
        <taxon>Pseudonocardiales</taxon>
        <taxon>Pseudonocardiaceae</taxon>
        <taxon>Lentzea</taxon>
    </lineage>
</organism>
<dbReference type="OrthoDB" id="4485313at2"/>
<dbReference type="PATRIC" id="fig|68170.10.peg.6708"/>
<protein>
    <submittedName>
        <fullName evidence="1">Uncharacterized protein</fullName>
    </submittedName>
</protein>
<evidence type="ECO:0000313" key="2">
    <source>
        <dbReference type="Proteomes" id="UP000033393"/>
    </source>
</evidence>
<proteinExistence type="predicted"/>
<dbReference type="AlphaFoldDB" id="A0A0F0HDS3"/>
<sequence length="517" mass="55030">MGDFEELVLATARQIEPLIPVAPAADLGRYEPRHHWNGPEFGTPAQRALDDFDRSAAELLLGALERGVSKLTVQAPDDIVADLVPLPAGTTFSYASFGGQSPLEKPMGLIAIVNPGAIELITEQVRATAALVDLGDVTGDENAVIAKHGAAHLAVAVATAAAVLNKIRTSPDPVAVIGIAIGVTALVIPKLPKPPAYEQALRQRMRDEYQGQSWNPSVPVAHHQFQLIEDPGDSPGFSATGLVAALETGFAVRTGIEQGRVPVEAQVVLTPPGEPETTYWDEVAEVSFTAVNGGAQLGCAGMPPWPDDYRVRVSACGRDGDDDEAYELLIWPAPLTEPVVHKKTDRLGHRLRGEPEPIRPPAPEAGLRWLANALGEAATVTIAIGLEVDDVVDDFDEDSIAIGIDGGVVVIEDNNYVGADENVLAQMSRNGKAASFYWNVNAVTMLSFARKGELVSSEEPWEDAEFGDDPEVVAALDGLDFVDVRHTYAKGITAVTRFTGGVLPKDDITAAIEALYE</sequence>
<keyword evidence="2" id="KW-1185">Reference proteome</keyword>
<name>A0A0F0HDS3_LENAE</name>